<feature type="region of interest" description="Disordered" evidence="1">
    <location>
        <begin position="143"/>
        <end position="181"/>
    </location>
</feature>
<feature type="region of interest" description="Disordered" evidence="1">
    <location>
        <begin position="410"/>
        <end position="530"/>
    </location>
</feature>
<comment type="caution">
    <text evidence="2">The sequence shown here is derived from an EMBL/GenBank/DDBJ whole genome shotgun (WGS) entry which is preliminary data.</text>
</comment>
<reference evidence="2 3" key="1">
    <citation type="submission" date="2020-04" db="EMBL/GenBank/DDBJ databases">
        <title>Perkinsus olseni comparative genomics.</title>
        <authorList>
            <person name="Bogema D.R."/>
        </authorList>
    </citation>
    <scope>NUCLEOTIDE SEQUENCE [LARGE SCALE GENOMIC DNA]</scope>
    <source>
        <strain evidence="2">ATCC PRA-205</strain>
    </source>
</reference>
<evidence type="ECO:0000256" key="1">
    <source>
        <dbReference type="SAM" id="MobiDB-lite"/>
    </source>
</evidence>
<feature type="compositionally biased region" description="Low complexity" evidence="1">
    <location>
        <begin position="15"/>
        <end position="29"/>
    </location>
</feature>
<name>A0A7J6QQI4_PEROL</name>
<dbReference type="AlphaFoldDB" id="A0A7J6QQI4"/>
<sequence>MGESIRGSVDNVMHSTTTSAGGGAAASSNGGSGPRQVGAYLSPFPEESASFYEDLLADDGPLVGGRRFGGTLMQRLNGAGVPGHQQLAAIIREFESVAENPDMFLFDTSRGNRRGGGGGPSFAIGSPGMDIDSSWGPAAAFIGRPQGRRRPDLGDWASSSSVRTMIQSPGGGPPRRPSPLSAASLESLNLGLQAPLRIINTRGSPASGTGGGQAIDRSWLQSPLQTEEISHMYSSGTCPPLVLWQDITSAGDAPSSAPHRNTLAEGAKHLLRLLFMRYQPLRPLVDKTIFNICLDPRLEDAVLQVLVQALLSLACSNNRSRSHGGHSVHGWSFVGEASNGKVVATLVDDDENDPFPPWYLYESPMLPSGPGRSSAATEGGGAAENAAAAPVTASPTVRALARIHNALLQRSSSSTISRSVSNSSPSPKRTASGVKRRRSSMTTAEQPHETAATEVRRSKRLTRTHSAASAAADEEADGSSARKLQRTKSIGGKEGGKSTATSSEDKPEGVSAASGHHHHHQQQKASRSSQPILVAPVNVVMQLLGSPLLRSSPAHTLFLVTVLVSMLTLPPQQQQQHT</sequence>
<evidence type="ECO:0000313" key="2">
    <source>
        <dbReference type="EMBL" id="KAF4710523.1"/>
    </source>
</evidence>
<feature type="compositionally biased region" description="Low complexity" evidence="1">
    <location>
        <begin position="411"/>
        <end position="426"/>
    </location>
</feature>
<dbReference type="EMBL" id="JABANM010027928">
    <property type="protein sequence ID" value="KAF4710523.1"/>
    <property type="molecule type" value="Genomic_DNA"/>
</dbReference>
<gene>
    <name evidence="2" type="primary">HACE1_1</name>
    <name evidence="2" type="ORF">FOZ62_000271</name>
</gene>
<dbReference type="Proteomes" id="UP000574390">
    <property type="component" value="Unassembled WGS sequence"/>
</dbReference>
<evidence type="ECO:0000313" key="3">
    <source>
        <dbReference type="Proteomes" id="UP000574390"/>
    </source>
</evidence>
<feature type="compositionally biased region" description="Low complexity" evidence="1">
    <location>
        <begin position="372"/>
        <end position="392"/>
    </location>
</feature>
<feature type="region of interest" description="Disordered" evidence="1">
    <location>
        <begin position="1"/>
        <end position="39"/>
    </location>
</feature>
<feature type="non-terminal residue" evidence="2">
    <location>
        <position position="1"/>
    </location>
</feature>
<protein>
    <submittedName>
        <fullName evidence="2">E3 ubiquitin-protein ligase</fullName>
    </submittedName>
</protein>
<feature type="compositionally biased region" description="Polar residues" evidence="1">
    <location>
        <begin position="157"/>
        <end position="167"/>
    </location>
</feature>
<organism evidence="2 3">
    <name type="scientific">Perkinsus olseni</name>
    <name type="common">Perkinsus atlanticus</name>
    <dbReference type="NCBI Taxonomy" id="32597"/>
    <lineage>
        <taxon>Eukaryota</taxon>
        <taxon>Sar</taxon>
        <taxon>Alveolata</taxon>
        <taxon>Perkinsozoa</taxon>
        <taxon>Perkinsea</taxon>
        <taxon>Perkinsida</taxon>
        <taxon>Perkinsidae</taxon>
        <taxon>Perkinsus</taxon>
    </lineage>
</organism>
<accession>A0A7J6QQI4</accession>
<feature type="region of interest" description="Disordered" evidence="1">
    <location>
        <begin position="367"/>
        <end position="392"/>
    </location>
</feature>
<proteinExistence type="predicted"/>